<dbReference type="Gene3D" id="3.40.50.300">
    <property type="entry name" value="P-loop containing nucleotide triphosphate hydrolases"/>
    <property type="match status" value="1"/>
</dbReference>
<protein>
    <submittedName>
        <fullName evidence="10">ABC transporter ATP-binding protein</fullName>
    </submittedName>
</protein>
<keyword evidence="5 10" id="KW-0067">ATP-binding</keyword>
<dbReference type="GO" id="GO:0016020">
    <property type="term" value="C:membrane"/>
    <property type="evidence" value="ECO:0007669"/>
    <property type="project" value="InterPro"/>
</dbReference>
<evidence type="ECO:0000256" key="8">
    <source>
        <dbReference type="ARBA" id="ARBA00023136"/>
    </source>
</evidence>
<proteinExistence type="predicted"/>
<dbReference type="InterPro" id="IPR015853">
    <property type="entry name" value="ABC_transpr_FbpC"/>
</dbReference>
<keyword evidence="2" id="KW-1003">Cell membrane</keyword>
<evidence type="ECO:0000256" key="6">
    <source>
        <dbReference type="ARBA" id="ARBA00023004"/>
    </source>
</evidence>
<evidence type="ECO:0000256" key="7">
    <source>
        <dbReference type="ARBA" id="ARBA00023065"/>
    </source>
</evidence>
<accession>A0A556AJE8</accession>
<keyword evidence="4" id="KW-0547">Nucleotide-binding</keyword>
<keyword evidence="7" id="KW-0406">Ion transport</keyword>
<dbReference type="PANTHER" id="PTHR42781:SF4">
    <property type="entry name" value="SPERMIDINE_PUTRESCINE IMPORT ATP-BINDING PROTEIN POTA"/>
    <property type="match status" value="1"/>
</dbReference>
<dbReference type="PROSITE" id="PS50893">
    <property type="entry name" value="ABC_TRANSPORTER_2"/>
    <property type="match status" value="1"/>
</dbReference>
<reference evidence="10 11" key="1">
    <citation type="submission" date="2019-07" db="EMBL/GenBank/DDBJ databases">
        <title>Qingshengfaniella alkalisoli gen. nov., sp. nov., isolated from saline soil.</title>
        <authorList>
            <person name="Xu L."/>
            <person name="Huang X.-X."/>
            <person name="Sun J.-Q."/>
        </authorList>
    </citation>
    <scope>NUCLEOTIDE SEQUENCE [LARGE SCALE GENOMIC DNA]</scope>
    <source>
        <strain evidence="10 11">DSM 27279</strain>
    </source>
</reference>
<dbReference type="RefSeq" id="WP_143949351.1">
    <property type="nucleotide sequence ID" value="NZ_BAABMB010000001.1"/>
</dbReference>
<dbReference type="InterPro" id="IPR003593">
    <property type="entry name" value="AAA+_ATPase"/>
</dbReference>
<dbReference type="InterPro" id="IPR050093">
    <property type="entry name" value="ABC_SmlMolc_Importer"/>
</dbReference>
<keyword evidence="1" id="KW-0813">Transport</keyword>
<dbReference type="InterPro" id="IPR027417">
    <property type="entry name" value="P-loop_NTPase"/>
</dbReference>
<comment type="caution">
    <text evidence="10">The sequence shown here is derived from an EMBL/GenBank/DDBJ whole genome shotgun (WGS) entry which is preliminary data.</text>
</comment>
<dbReference type="EMBL" id="VLTJ01000029">
    <property type="protein sequence ID" value="TSH92985.1"/>
    <property type="molecule type" value="Genomic_DNA"/>
</dbReference>
<keyword evidence="3" id="KW-0410">Iron transport</keyword>
<evidence type="ECO:0000256" key="1">
    <source>
        <dbReference type="ARBA" id="ARBA00022448"/>
    </source>
</evidence>
<dbReference type="SUPFAM" id="SSF52540">
    <property type="entry name" value="P-loop containing nucleoside triphosphate hydrolases"/>
    <property type="match status" value="1"/>
</dbReference>
<dbReference type="InterPro" id="IPR003439">
    <property type="entry name" value="ABC_transporter-like_ATP-bd"/>
</dbReference>
<dbReference type="CDD" id="cd03259">
    <property type="entry name" value="ABC_Carb_Solutes_like"/>
    <property type="match status" value="1"/>
</dbReference>
<keyword evidence="11" id="KW-1185">Reference proteome</keyword>
<dbReference type="Pfam" id="PF00005">
    <property type="entry name" value="ABC_tran"/>
    <property type="match status" value="1"/>
</dbReference>
<dbReference type="Proteomes" id="UP000318405">
    <property type="component" value="Unassembled WGS sequence"/>
</dbReference>
<evidence type="ECO:0000313" key="10">
    <source>
        <dbReference type="EMBL" id="TSH92985.1"/>
    </source>
</evidence>
<organism evidence="10 11">
    <name type="scientific">Verticiella sediminum</name>
    <dbReference type="NCBI Taxonomy" id="1247510"/>
    <lineage>
        <taxon>Bacteria</taxon>
        <taxon>Pseudomonadati</taxon>
        <taxon>Pseudomonadota</taxon>
        <taxon>Betaproteobacteria</taxon>
        <taxon>Burkholderiales</taxon>
        <taxon>Alcaligenaceae</taxon>
        <taxon>Verticiella</taxon>
    </lineage>
</organism>
<dbReference type="OrthoDB" id="581709at2"/>
<feature type="domain" description="ABC transporter" evidence="9">
    <location>
        <begin position="10"/>
        <end position="235"/>
    </location>
</feature>
<dbReference type="SMART" id="SM00382">
    <property type="entry name" value="AAA"/>
    <property type="match status" value="1"/>
</dbReference>
<dbReference type="InterPro" id="IPR017871">
    <property type="entry name" value="ABC_transporter-like_CS"/>
</dbReference>
<evidence type="ECO:0000256" key="3">
    <source>
        <dbReference type="ARBA" id="ARBA00022496"/>
    </source>
</evidence>
<sequence length="235" mass="25050">MHGGDGAGVLEVSAQTALNGTQGPFRLDVRLSAAQGEFVAICGPSGAGKTTLLRIVAGLARPQAGRVVLGGEVWCDTARSVFLPVRRRNIGFVFQDYALFPNMTARRNVEYALARHPRAQRRAQAEALLELAGLRALADHRPARLSGGQRQRLALIRALARRPALLMLDEPLSALDPGTRATMQGVLRDLVRAFGATTLMVSHDMAEVAMLADRVVRLEAGQVLEDAGARGGADG</sequence>
<dbReference type="PANTHER" id="PTHR42781">
    <property type="entry name" value="SPERMIDINE/PUTRESCINE IMPORT ATP-BINDING PROTEIN POTA"/>
    <property type="match status" value="1"/>
</dbReference>
<dbReference type="GO" id="GO:0005524">
    <property type="term" value="F:ATP binding"/>
    <property type="evidence" value="ECO:0007669"/>
    <property type="project" value="UniProtKB-KW"/>
</dbReference>
<evidence type="ECO:0000256" key="5">
    <source>
        <dbReference type="ARBA" id="ARBA00022840"/>
    </source>
</evidence>
<dbReference type="PROSITE" id="PS00211">
    <property type="entry name" value="ABC_TRANSPORTER_1"/>
    <property type="match status" value="1"/>
</dbReference>
<evidence type="ECO:0000259" key="9">
    <source>
        <dbReference type="PROSITE" id="PS50893"/>
    </source>
</evidence>
<evidence type="ECO:0000313" key="11">
    <source>
        <dbReference type="Proteomes" id="UP000318405"/>
    </source>
</evidence>
<dbReference type="GO" id="GO:0016887">
    <property type="term" value="F:ATP hydrolysis activity"/>
    <property type="evidence" value="ECO:0007669"/>
    <property type="project" value="InterPro"/>
</dbReference>
<evidence type="ECO:0000256" key="4">
    <source>
        <dbReference type="ARBA" id="ARBA00022741"/>
    </source>
</evidence>
<dbReference type="GO" id="GO:0015408">
    <property type="term" value="F:ABC-type ferric iron transporter activity"/>
    <property type="evidence" value="ECO:0007669"/>
    <property type="project" value="InterPro"/>
</dbReference>
<evidence type="ECO:0000256" key="2">
    <source>
        <dbReference type="ARBA" id="ARBA00022475"/>
    </source>
</evidence>
<keyword evidence="6" id="KW-0408">Iron</keyword>
<name>A0A556AJE8_9BURK</name>
<dbReference type="AlphaFoldDB" id="A0A556AJE8"/>
<gene>
    <name evidence="10" type="ORF">FOZ76_16500</name>
</gene>
<keyword evidence="8" id="KW-0472">Membrane</keyword>